<dbReference type="KEGG" id="gog:C1280_11610"/>
<dbReference type="KEGG" id="gog:C1280_15030"/>
<reference evidence="2 3" key="1">
    <citation type="submission" date="2018-01" db="EMBL/GenBank/DDBJ databases">
        <title>G. obscuriglobus.</title>
        <authorList>
            <person name="Franke J."/>
            <person name="Blomberg W."/>
            <person name="Selmecki A."/>
        </authorList>
    </citation>
    <scope>NUCLEOTIDE SEQUENCE [LARGE SCALE GENOMIC DNA]</scope>
    <source>
        <strain evidence="2 3">DSM 5831</strain>
    </source>
</reference>
<gene>
    <name evidence="1" type="ORF">C1280_11610</name>
    <name evidence="2" type="ORF">C1280_15030</name>
</gene>
<sequence length="242" mass="25457">MTPTTSSTTAAAPARTFAAAGWWTWYSARSSIEPNPALHLTPPADLERTAHLVVAVQVSCSFGDGGGIEVDPERLPHWLRVAFAVRCARRVQPLFAEAWPDAAPTRVAAVDRAIALAEQSAAERQACGGLRAAYIDALAAAGRALIPYHYPVPLEPDEAEHDPGPAGPEAALVASFAAKVAEHAAKAAEAAAGESARPAREALGFALDAIGAAGRPGLVKVLEADFEAAVGSAPRRRWWRFW</sequence>
<evidence type="ECO:0000313" key="2">
    <source>
        <dbReference type="EMBL" id="AWM38169.1"/>
    </source>
</evidence>
<organism evidence="2 3">
    <name type="scientific">Gemmata obscuriglobus</name>
    <dbReference type="NCBI Taxonomy" id="114"/>
    <lineage>
        <taxon>Bacteria</taxon>
        <taxon>Pseudomonadati</taxon>
        <taxon>Planctomycetota</taxon>
        <taxon>Planctomycetia</taxon>
        <taxon>Gemmatales</taxon>
        <taxon>Gemmataceae</taxon>
        <taxon>Gemmata</taxon>
    </lineage>
</organism>
<dbReference type="EMBL" id="CP025958">
    <property type="protein sequence ID" value="AWM38169.1"/>
    <property type="molecule type" value="Genomic_DNA"/>
</dbReference>
<evidence type="ECO:0000313" key="1">
    <source>
        <dbReference type="EMBL" id="AWM37588.1"/>
    </source>
</evidence>
<evidence type="ECO:0000313" key="3">
    <source>
        <dbReference type="Proteomes" id="UP000245802"/>
    </source>
</evidence>
<dbReference type="Proteomes" id="UP000245802">
    <property type="component" value="Chromosome"/>
</dbReference>
<dbReference type="OrthoDB" id="9918176at2"/>
<name>A0A2Z3GUR9_9BACT</name>
<keyword evidence="3" id="KW-1185">Reference proteome</keyword>
<dbReference type="EMBL" id="CP025958">
    <property type="protein sequence ID" value="AWM37588.1"/>
    <property type="molecule type" value="Genomic_DNA"/>
</dbReference>
<accession>A0A2Z3GUR9</accession>
<proteinExistence type="predicted"/>
<dbReference type="AlphaFoldDB" id="A0A2Z3GUR9"/>
<protein>
    <submittedName>
        <fullName evidence="2">Uncharacterized protein</fullName>
    </submittedName>
</protein>